<dbReference type="EMBL" id="SHBF01000020">
    <property type="protein sequence ID" value="RZO27018.1"/>
    <property type="molecule type" value="Genomic_DNA"/>
</dbReference>
<reference evidence="2 3" key="1">
    <citation type="submission" date="2019-02" db="EMBL/GenBank/DDBJ databases">
        <title>Prokaryotic population dynamics and viral predation in marine succession experiment using metagenomics: the confinement effect.</title>
        <authorList>
            <person name="Haro-Moreno J.M."/>
            <person name="Rodriguez-Valera F."/>
            <person name="Lopez-Perez M."/>
        </authorList>
    </citation>
    <scope>NUCLEOTIDE SEQUENCE [LARGE SCALE GENOMIC DNA]</scope>
    <source>
        <strain evidence="2">MED-G160</strain>
    </source>
</reference>
<organism evidence="2 3">
    <name type="scientific">SAR86 cluster bacterium</name>
    <dbReference type="NCBI Taxonomy" id="2030880"/>
    <lineage>
        <taxon>Bacteria</taxon>
        <taxon>Pseudomonadati</taxon>
        <taxon>Pseudomonadota</taxon>
        <taxon>Gammaproteobacteria</taxon>
        <taxon>SAR86 cluster</taxon>
    </lineage>
</organism>
<protein>
    <submittedName>
        <fullName evidence="2">Uncharacterized protein</fullName>
    </submittedName>
</protein>
<evidence type="ECO:0000256" key="1">
    <source>
        <dbReference type="SAM" id="Phobius"/>
    </source>
</evidence>
<dbReference type="Proteomes" id="UP000318710">
    <property type="component" value="Unassembled WGS sequence"/>
</dbReference>
<evidence type="ECO:0000313" key="2">
    <source>
        <dbReference type="EMBL" id="RZO27018.1"/>
    </source>
</evidence>
<keyword evidence="1" id="KW-1133">Transmembrane helix</keyword>
<name>A0A520N0L5_9GAMM</name>
<sequence>MNFIRFKQVVIIILAIPALYFLCLLFISFINKPEIKNINVPDMTNFEFKSNQIDMRDNNNQIESPLTFDYTLIGYRAGSNNSSVILKKGNKEYVVAKGEKLEGVYELIEVSKDEVVFRKDEKLYKIKNLVGISL</sequence>
<keyword evidence="1" id="KW-0812">Transmembrane</keyword>
<comment type="caution">
    <text evidence="2">The sequence shown here is derived from an EMBL/GenBank/DDBJ whole genome shotgun (WGS) entry which is preliminary data.</text>
</comment>
<accession>A0A520N0L5</accession>
<feature type="transmembrane region" description="Helical" evidence="1">
    <location>
        <begin position="9"/>
        <end position="30"/>
    </location>
</feature>
<keyword evidence="1" id="KW-0472">Membrane</keyword>
<gene>
    <name evidence="2" type="ORF">EVA93_03540</name>
</gene>
<evidence type="ECO:0000313" key="3">
    <source>
        <dbReference type="Proteomes" id="UP000318710"/>
    </source>
</evidence>
<dbReference type="AlphaFoldDB" id="A0A520N0L5"/>
<proteinExistence type="predicted"/>
<dbReference type="Gene3D" id="2.30.30.830">
    <property type="match status" value="1"/>
</dbReference>